<keyword evidence="3" id="KW-1185">Reference proteome</keyword>
<dbReference type="Pfam" id="PF00085">
    <property type="entry name" value="Thioredoxin"/>
    <property type="match status" value="1"/>
</dbReference>
<accession>A0A9E8MLD3</accession>
<dbReference type="EMBL" id="CP113089">
    <property type="protein sequence ID" value="WAB81633.1"/>
    <property type="molecule type" value="Genomic_DNA"/>
</dbReference>
<gene>
    <name evidence="2" type="ORF">OVN18_00995</name>
</gene>
<protein>
    <submittedName>
        <fullName evidence="2">Thioredoxin family protein</fullName>
    </submittedName>
</protein>
<dbReference type="RefSeq" id="WP_168916114.1">
    <property type="nucleotide sequence ID" value="NZ_CP113089.1"/>
</dbReference>
<evidence type="ECO:0000259" key="1">
    <source>
        <dbReference type="Pfam" id="PF00085"/>
    </source>
</evidence>
<dbReference type="SUPFAM" id="SSF52833">
    <property type="entry name" value="Thioredoxin-like"/>
    <property type="match status" value="1"/>
</dbReference>
<reference evidence="2" key="1">
    <citation type="submission" date="2022-11" db="EMBL/GenBank/DDBJ databases">
        <title>Description of Microcella daejonensis nov. sp, isolated from riverside soil.</title>
        <authorList>
            <person name="Molina K.M."/>
            <person name="Kim S.B."/>
        </authorList>
    </citation>
    <scope>NUCLEOTIDE SEQUENCE</scope>
    <source>
        <strain evidence="2">MMS21-STM12</strain>
    </source>
</reference>
<feature type="domain" description="Thioredoxin" evidence="1">
    <location>
        <begin position="6"/>
        <end position="73"/>
    </location>
</feature>
<dbReference type="InterPro" id="IPR036249">
    <property type="entry name" value="Thioredoxin-like_sf"/>
</dbReference>
<proteinExistence type="predicted"/>
<evidence type="ECO:0000313" key="3">
    <source>
        <dbReference type="Proteomes" id="UP001164706"/>
    </source>
</evidence>
<evidence type="ECO:0000313" key="2">
    <source>
        <dbReference type="EMBL" id="WAB81633.1"/>
    </source>
</evidence>
<dbReference type="CDD" id="cd02947">
    <property type="entry name" value="TRX_family"/>
    <property type="match status" value="1"/>
</dbReference>
<name>A0A9E8MLD3_9MICO</name>
<organism evidence="2 3">
    <name type="scientific">Microcella daejeonensis</name>
    <dbReference type="NCBI Taxonomy" id="2994971"/>
    <lineage>
        <taxon>Bacteria</taxon>
        <taxon>Bacillati</taxon>
        <taxon>Actinomycetota</taxon>
        <taxon>Actinomycetes</taxon>
        <taxon>Micrococcales</taxon>
        <taxon>Microbacteriaceae</taxon>
        <taxon>Microcella</taxon>
    </lineage>
</organism>
<dbReference type="Proteomes" id="UP001164706">
    <property type="component" value="Chromosome"/>
</dbReference>
<dbReference type="KEGG" id="mdb:OVN18_00995"/>
<dbReference type="Gene3D" id="3.40.30.10">
    <property type="entry name" value="Glutaredoxin"/>
    <property type="match status" value="1"/>
</dbReference>
<dbReference type="InterPro" id="IPR013766">
    <property type="entry name" value="Thioredoxin_domain"/>
</dbReference>
<sequence length="87" mass="9429">MRIELFTSAFCDPCHRAREVVAEAQRLVPELVVEELDVAAHQERALAHGVTSTPTIVVRRADDSILVTAEGVPTLPRLLTALAEAKG</sequence>
<dbReference type="AlphaFoldDB" id="A0A9E8MLD3"/>